<evidence type="ECO:0000256" key="2">
    <source>
        <dbReference type="ARBA" id="ARBA00007131"/>
    </source>
</evidence>
<dbReference type="AlphaFoldDB" id="M5E2H4"/>
<dbReference type="GO" id="GO:0004802">
    <property type="term" value="F:transketolase activity"/>
    <property type="evidence" value="ECO:0007669"/>
    <property type="project" value="UniProtKB-EC"/>
</dbReference>
<sequence>MFHTVGNSNQIYSRNELVKELEKKSNQIRTDILDMIYKAGKGHPGGSFSATEIVTTLYFSVLNIDPENPDWEGRDRFILSKGHACPVWYANLARRGYFDVSHLGTLRKMHSILQGHPVMTKTPGVDINTGSLGNGLSLGLGMALATKNNGNNYDVYVVLGDGEIQEGMIWEAAMAAGHYRPNNLTAVVDYNGLQNDGKSKDIMSIEPITDKWEAFGWNVKEIDGHDINDILNGFEWAQKLCGPSVLIAHTQKGKGVSFMESVVEWHGKVPNEEEFEQAMKELEAEVSK</sequence>
<dbReference type="EMBL" id="CAUI01000019">
    <property type="protein sequence ID" value="CCU79830.1"/>
    <property type="molecule type" value="Genomic_DNA"/>
</dbReference>
<evidence type="ECO:0000256" key="3">
    <source>
        <dbReference type="ARBA" id="ARBA00023052"/>
    </source>
</evidence>
<dbReference type="STRING" id="1293054.HSACCH_01637"/>
<comment type="caution">
    <text evidence="5">The sequence shown here is derived from an EMBL/GenBank/DDBJ whole genome shotgun (WGS) entry which is preliminary data.</text>
</comment>
<feature type="domain" description="Transketolase N-terminal" evidence="4">
    <location>
        <begin position="25"/>
        <end position="282"/>
    </location>
</feature>
<keyword evidence="6" id="KW-1185">Reference proteome</keyword>
<dbReference type="InterPro" id="IPR005474">
    <property type="entry name" value="Transketolase_N"/>
</dbReference>
<protein>
    <submittedName>
        <fullName evidence="5">Transketolase, N-terminal section</fullName>
        <ecNumber evidence="5">2.2.1.1</ecNumber>
    </submittedName>
</protein>
<reference evidence="6" key="1">
    <citation type="journal article" date="2013" name="Genome Announc.">
        <title>Genome Sequence of Halanaerobium saccharolyticum subsp. saccharolyticum Strain DSM 6643T, a Halophilic Hydrogen-Producing Bacterium.</title>
        <authorList>
            <person name="Kivisto A."/>
            <person name="Larjo A."/>
            <person name="Ciranna A."/>
            <person name="Santala V."/>
            <person name="Roos C."/>
            <person name="Karp M."/>
        </authorList>
    </citation>
    <scope>NUCLEOTIDE SEQUENCE [LARGE SCALE GENOMIC DNA]</scope>
    <source>
        <strain evidence="6">DSM 6643</strain>
    </source>
</reference>
<proteinExistence type="inferred from homology"/>
<dbReference type="Proteomes" id="UP000012063">
    <property type="component" value="Unassembled WGS sequence"/>
</dbReference>
<dbReference type="eggNOG" id="COG3959">
    <property type="taxonomic scope" value="Bacteria"/>
</dbReference>
<dbReference type="InParanoid" id="M5E2H4"/>
<name>M5E2H4_9FIRM</name>
<gene>
    <name evidence="5" type="ORF">HSACCH_01637</name>
</gene>
<keyword evidence="3" id="KW-0786">Thiamine pyrophosphate</keyword>
<dbReference type="EC" id="2.2.1.1" evidence="5"/>
<dbReference type="PANTHER" id="PTHR47514">
    <property type="entry name" value="TRANSKETOLASE N-TERMINAL SECTION-RELATED"/>
    <property type="match status" value="1"/>
</dbReference>
<dbReference type="SUPFAM" id="SSF52518">
    <property type="entry name" value="Thiamin diphosphate-binding fold (THDP-binding)"/>
    <property type="match status" value="1"/>
</dbReference>
<evidence type="ECO:0000313" key="6">
    <source>
        <dbReference type="Proteomes" id="UP000012063"/>
    </source>
</evidence>
<dbReference type="InterPro" id="IPR029061">
    <property type="entry name" value="THDP-binding"/>
</dbReference>
<accession>M5E2H4</accession>
<dbReference type="RefSeq" id="WP_005489141.1">
    <property type="nucleotide sequence ID" value="NZ_CAUI01000019.1"/>
</dbReference>
<keyword evidence="5" id="KW-0808">Transferase</keyword>
<dbReference type="Gene3D" id="3.40.50.970">
    <property type="match status" value="1"/>
</dbReference>
<comment type="similarity">
    <text evidence="2">Belongs to the transketolase family.</text>
</comment>
<evidence type="ECO:0000256" key="1">
    <source>
        <dbReference type="ARBA" id="ARBA00001964"/>
    </source>
</evidence>
<organism evidence="5 6">
    <name type="scientific">Halanaerobium saccharolyticum subsp. saccharolyticum DSM 6643</name>
    <dbReference type="NCBI Taxonomy" id="1293054"/>
    <lineage>
        <taxon>Bacteria</taxon>
        <taxon>Bacillati</taxon>
        <taxon>Bacillota</taxon>
        <taxon>Clostridia</taxon>
        <taxon>Halanaerobiales</taxon>
        <taxon>Halanaerobiaceae</taxon>
        <taxon>Halanaerobium</taxon>
    </lineage>
</organism>
<dbReference type="Pfam" id="PF00456">
    <property type="entry name" value="Transketolase_N"/>
    <property type="match status" value="1"/>
</dbReference>
<dbReference type="CDD" id="cd02012">
    <property type="entry name" value="TPP_TK"/>
    <property type="match status" value="1"/>
</dbReference>
<comment type="cofactor">
    <cofactor evidence="1">
        <name>thiamine diphosphate</name>
        <dbReference type="ChEBI" id="CHEBI:58937"/>
    </cofactor>
</comment>
<dbReference type="PANTHER" id="PTHR47514:SF1">
    <property type="entry name" value="TRANSKETOLASE N-TERMINAL SECTION-RELATED"/>
    <property type="match status" value="1"/>
</dbReference>
<evidence type="ECO:0000259" key="4">
    <source>
        <dbReference type="Pfam" id="PF00456"/>
    </source>
</evidence>
<evidence type="ECO:0000313" key="5">
    <source>
        <dbReference type="EMBL" id="CCU79830.1"/>
    </source>
</evidence>